<accession>A0ABT8W7A3</accession>
<sequence>MLNNFIESNSYRKTIVFLALLVHLSVFSQEITGTWTGSGANWTSSACNVNVTTSVSNLQNGASVNFNTGIMGCNVSNTYSSNTIFNQPALAPLLNFGTNGTGVLTFTFSNPVVDPILHIDRLGGGYGFGPHSNSALLTLITSGVSLTRLSGNGNHFEVTSNTITRTPDQLFGSSTTAECGTPTVGGSAGSVRINGTITSISFEYELNGADGFADGIEIIWELSCDFDQDGIPDQNDLDDDNDGILDTSELNGNPLLDTDNDGIIDSYDLDSDNDGCFDVIEAGFSDSDANGTLGVVPDTVDANGLIINEPDGYTTPLDNNNNSTFDFQEGIIPTIIMQPSNVISCENDDASFFVSIQNFNSVQWEISTDSGLTWSDVLNNASYQGAQTENLTLLNVPLNFDGHLFRTRHSFCNNLIFSDIVNLSVLQTPNSGTDGAKIFCLDDAPEDLLNLLGGTPDLTGTWTPSLSGGNGIFNPQIDSEGVYTYTIDNGYCPIESSSVSVQFSEVATIDEIIISDFSSNNSIDIQVSGIGDYEYSINGVNYQENSSFYNLSTGSYTVYVRDVNNCGTISEEIDILGYRKFFTPNNDGYNDLWNIDGGINTSYTVYIFDRYGKLLKTLNNNSIGWNGKFNGKDMPSSDYWFKYISSEGRVVKYHFTLKR</sequence>
<name>A0ABT8W7A3_9FLAO</name>
<reference evidence="1" key="1">
    <citation type="submission" date="2023-07" db="EMBL/GenBank/DDBJ databases">
        <title>Two novel species in the genus Flavivirga.</title>
        <authorList>
            <person name="Kwon K."/>
        </authorList>
    </citation>
    <scope>NUCLEOTIDE SEQUENCE</scope>
    <source>
        <strain evidence="1">KCTC 52353</strain>
    </source>
</reference>
<evidence type="ECO:0000313" key="2">
    <source>
        <dbReference type="Proteomes" id="UP001176883"/>
    </source>
</evidence>
<dbReference type="InterPro" id="IPR026341">
    <property type="entry name" value="T9SS_type_B"/>
</dbReference>
<gene>
    <name evidence="1" type="ORF">Q4Q35_04265</name>
</gene>
<dbReference type="SUPFAM" id="SSF103647">
    <property type="entry name" value="TSP type-3 repeat"/>
    <property type="match status" value="1"/>
</dbReference>
<proteinExistence type="predicted"/>
<dbReference type="NCBIfam" id="TIGR04131">
    <property type="entry name" value="Bac_Flav_CTERM"/>
    <property type="match status" value="1"/>
</dbReference>
<evidence type="ECO:0000313" key="1">
    <source>
        <dbReference type="EMBL" id="MDO5969014.1"/>
    </source>
</evidence>
<comment type="caution">
    <text evidence="1">The sequence shown here is derived from an EMBL/GenBank/DDBJ whole genome shotgun (WGS) entry which is preliminary data.</text>
</comment>
<dbReference type="RefSeq" id="WP_303276701.1">
    <property type="nucleotide sequence ID" value="NZ_JAUOEK010000060.1"/>
</dbReference>
<dbReference type="Proteomes" id="UP001176883">
    <property type="component" value="Unassembled WGS sequence"/>
</dbReference>
<dbReference type="InterPro" id="IPR028974">
    <property type="entry name" value="TSP_type-3_rpt"/>
</dbReference>
<keyword evidence="2" id="KW-1185">Reference proteome</keyword>
<dbReference type="Gene3D" id="4.10.1080.10">
    <property type="entry name" value="TSP type-3 repeat"/>
    <property type="match status" value="1"/>
</dbReference>
<dbReference type="EMBL" id="JAUOEK010000060">
    <property type="protein sequence ID" value="MDO5969014.1"/>
    <property type="molecule type" value="Genomic_DNA"/>
</dbReference>
<organism evidence="1 2">
    <name type="scientific">Flavivirga aquimarina</name>
    <dbReference type="NCBI Taxonomy" id="2027862"/>
    <lineage>
        <taxon>Bacteria</taxon>
        <taxon>Pseudomonadati</taxon>
        <taxon>Bacteroidota</taxon>
        <taxon>Flavobacteriia</taxon>
        <taxon>Flavobacteriales</taxon>
        <taxon>Flavobacteriaceae</taxon>
        <taxon>Flavivirga</taxon>
    </lineage>
</organism>
<protein>
    <submittedName>
        <fullName evidence="1">T9SS type B sorting domain-containing protein</fullName>
    </submittedName>
</protein>
<dbReference type="Pfam" id="PF13585">
    <property type="entry name" value="CHU_C"/>
    <property type="match status" value="1"/>
</dbReference>